<keyword evidence="2" id="KW-1185">Reference proteome</keyword>
<dbReference type="Proteomes" id="UP001156389">
    <property type="component" value="Unassembled WGS sequence"/>
</dbReference>
<evidence type="ECO:0000313" key="2">
    <source>
        <dbReference type="Proteomes" id="UP001156389"/>
    </source>
</evidence>
<comment type="caution">
    <text evidence="1">The sequence shown here is derived from an EMBL/GenBank/DDBJ whole genome shotgun (WGS) entry which is preliminary data.</text>
</comment>
<name>A0ABT2JNT7_9ACTN</name>
<dbReference type="EMBL" id="JAJAGO010000002">
    <property type="protein sequence ID" value="MCT2589030.1"/>
    <property type="molecule type" value="Genomic_DNA"/>
</dbReference>
<sequence>MHIDHNGLVLVDRPAELELTRMEQQLEIPLTGGRITEGVVRRPNP</sequence>
<proteinExistence type="predicted"/>
<gene>
    <name evidence="1" type="ORF">LHJ74_03610</name>
</gene>
<dbReference type="RefSeq" id="WP_260216022.1">
    <property type="nucleotide sequence ID" value="NZ_JAJAGO010000002.1"/>
</dbReference>
<protein>
    <submittedName>
        <fullName evidence="1">Uncharacterized protein</fullName>
    </submittedName>
</protein>
<evidence type="ECO:0000313" key="1">
    <source>
        <dbReference type="EMBL" id="MCT2589030.1"/>
    </source>
</evidence>
<reference evidence="1 2" key="1">
    <citation type="submission" date="2021-10" db="EMBL/GenBank/DDBJ databases">
        <title>Streptomyces gossypii sp. nov., isolated from soil collected from cotton field.</title>
        <authorList>
            <person name="Ge X."/>
            <person name="Chen X."/>
            <person name="Liu W."/>
        </authorList>
    </citation>
    <scope>NUCLEOTIDE SEQUENCE [LARGE SCALE GENOMIC DNA]</scope>
    <source>
        <strain evidence="1 2">N2-109</strain>
    </source>
</reference>
<accession>A0ABT2JNT7</accession>
<organism evidence="1 2">
    <name type="scientific">Streptomyces gossypii</name>
    <dbReference type="NCBI Taxonomy" id="2883101"/>
    <lineage>
        <taxon>Bacteria</taxon>
        <taxon>Bacillati</taxon>
        <taxon>Actinomycetota</taxon>
        <taxon>Actinomycetes</taxon>
        <taxon>Kitasatosporales</taxon>
        <taxon>Streptomycetaceae</taxon>
        <taxon>Streptomyces</taxon>
    </lineage>
</organism>